<dbReference type="AlphaFoldDB" id="A0AAC8YSW7"/>
<accession>A0AAC8YSW7</accession>
<dbReference type="InterPro" id="IPR009078">
    <property type="entry name" value="Ferritin-like_SF"/>
</dbReference>
<evidence type="ECO:0008006" key="3">
    <source>
        <dbReference type="Google" id="ProtNLM"/>
    </source>
</evidence>
<evidence type="ECO:0000313" key="2">
    <source>
        <dbReference type="Proteomes" id="UP000075755"/>
    </source>
</evidence>
<organism evidence="1 2">
    <name type="scientific">Aminobacter aminovorans</name>
    <name type="common">Chelatobacter heintzii</name>
    <dbReference type="NCBI Taxonomy" id="83263"/>
    <lineage>
        <taxon>Bacteria</taxon>
        <taxon>Pseudomonadati</taxon>
        <taxon>Pseudomonadota</taxon>
        <taxon>Alphaproteobacteria</taxon>
        <taxon>Hyphomicrobiales</taxon>
        <taxon>Phyllobacteriaceae</taxon>
        <taxon>Aminobacter</taxon>
    </lineage>
</organism>
<dbReference type="Proteomes" id="UP000075755">
    <property type="component" value="Chromosome"/>
</dbReference>
<dbReference type="SUPFAM" id="SSF47240">
    <property type="entry name" value="Ferritin-like"/>
    <property type="match status" value="1"/>
</dbReference>
<dbReference type="Gene3D" id="1.20.1260.10">
    <property type="match status" value="1"/>
</dbReference>
<gene>
    <name evidence="1" type="ORF">AA2016_4763</name>
</gene>
<dbReference type="InterPro" id="IPR010287">
    <property type="entry name" value="DUF892_YciF-like"/>
</dbReference>
<dbReference type="KEGG" id="aak:AA2016_4763"/>
<reference evidence="1 2" key="1">
    <citation type="submission" date="2016-03" db="EMBL/GenBank/DDBJ databases">
        <title>Complete genome of Aminobacter aminovorans KCTC 2477.</title>
        <authorList>
            <person name="Kim K.M."/>
        </authorList>
    </citation>
    <scope>NUCLEOTIDE SEQUENCE [LARGE SCALE GENOMIC DNA]</scope>
    <source>
        <strain evidence="1 2">KCTC 2477</strain>
    </source>
</reference>
<dbReference type="PANTHER" id="PTHR30565:SF9">
    <property type="entry name" value="PROTEIN YCIF"/>
    <property type="match status" value="1"/>
</dbReference>
<dbReference type="InterPro" id="IPR012347">
    <property type="entry name" value="Ferritin-like"/>
</dbReference>
<name>A0AAC8YSW7_AMIAI</name>
<dbReference type="Pfam" id="PF05974">
    <property type="entry name" value="DUF892"/>
    <property type="match status" value="1"/>
</dbReference>
<dbReference type="CDD" id="cd07909">
    <property type="entry name" value="YciF"/>
    <property type="match status" value="1"/>
</dbReference>
<dbReference type="EMBL" id="CP015005">
    <property type="protein sequence ID" value="AMS43673.1"/>
    <property type="molecule type" value="Genomic_DNA"/>
</dbReference>
<evidence type="ECO:0000313" key="1">
    <source>
        <dbReference type="EMBL" id="AMS43673.1"/>
    </source>
</evidence>
<proteinExistence type="predicted"/>
<protein>
    <recommendedName>
        <fullName evidence="3">Ferritin-like domain-containing protein</fullName>
    </recommendedName>
</protein>
<dbReference type="InterPro" id="IPR047114">
    <property type="entry name" value="YciF"/>
</dbReference>
<dbReference type="PANTHER" id="PTHR30565">
    <property type="entry name" value="PROTEIN YCIF"/>
    <property type="match status" value="1"/>
</dbReference>
<sequence>MKGLLGLNLLGRCDDGLSDGFEQLLRAAAREAQREATLRRLLEAGWSQSGTASEPEPTPVVVPGQYLNPRSNDMPNKEKGLDDLFYDTLRDIYYAERKILKALPKMARGASSPELKAAFDKHRDQTEGHVERLQQVFDLLGKRAQGKTCPAIDGIIEEGEEILEEFKGTAAGDAGLISAAQAVEHYEITRYGTLRRWAEIMKMPDAAKLFAATLAEEETTDKDLTTLADSKANREALAA</sequence>